<keyword evidence="3" id="KW-1185">Reference proteome</keyword>
<feature type="chain" id="PRO_5043631167" description="Secreted protein" evidence="1">
    <location>
        <begin position="17"/>
        <end position="106"/>
    </location>
</feature>
<proteinExistence type="predicted"/>
<dbReference type="AlphaFoldDB" id="A0AAV9GLM9"/>
<sequence length="106" mass="11970">MLVLWLLVAVFTSSRTLDREDQPGILGCVPSYKQDSCFVLPRDSTRLRELVSFVTKTGTKTRRKSPDPAFRSNTNGFLRVSTGICIRLCFHGIRVMMMRSSANETP</sequence>
<evidence type="ECO:0000313" key="2">
    <source>
        <dbReference type="EMBL" id="KAK4448636.1"/>
    </source>
</evidence>
<feature type="signal peptide" evidence="1">
    <location>
        <begin position="1"/>
        <end position="16"/>
    </location>
</feature>
<dbReference type="EMBL" id="MU865942">
    <property type="protein sequence ID" value="KAK4448636.1"/>
    <property type="molecule type" value="Genomic_DNA"/>
</dbReference>
<organism evidence="2 3">
    <name type="scientific">Podospora aff. communis PSN243</name>
    <dbReference type="NCBI Taxonomy" id="3040156"/>
    <lineage>
        <taxon>Eukaryota</taxon>
        <taxon>Fungi</taxon>
        <taxon>Dikarya</taxon>
        <taxon>Ascomycota</taxon>
        <taxon>Pezizomycotina</taxon>
        <taxon>Sordariomycetes</taxon>
        <taxon>Sordariomycetidae</taxon>
        <taxon>Sordariales</taxon>
        <taxon>Podosporaceae</taxon>
        <taxon>Podospora</taxon>
    </lineage>
</organism>
<gene>
    <name evidence="2" type="ORF">QBC34DRAFT_407156</name>
</gene>
<dbReference type="Proteomes" id="UP001321760">
    <property type="component" value="Unassembled WGS sequence"/>
</dbReference>
<accession>A0AAV9GLM9</accession>
<evidence type="ECO:0000313" key="3">
    <source>
        <dbReference type="Proteomes" id="UP001321760"/>
    </source>
</evidence>
<name>A0AAV9GLM9_9PEZI</name>
<comment type="caution">
    <text evidence="2">The sequence shown here is derived from an EMBL/GenBank/DDBJ whole genome shotgun (WGS) entry which is preliminary data.</text>
</comment>
<protein>
    <recommendedName>
        <fullName evidence="4">Secreted protein</fullName>
    </recommendedName>
</protein>
<keyword evidence="1" id="KW-0732">Signal</keyword>
<reference evidence="2" key="2">
    <citation type="submission" date="2023-05" db="EMBL/GenBank/DDBJ databases">
        <authorList>
            <consortium name="Lawrence Berkeley National Laboratory"/>
            <person name="Steindorff A."/>
            <person name="Hensen N."/>
            <person name="Bonometti L."/>
            <person name="Westerberg I."/>
            <person name="Brannstrom I.O."/>
            <person name="Guillou S."/>
            <person name="Cros-Aarteil S."/>
            <person name="Calhoun S."/>
            <person name="Haridas S."/>
            <person name="Kuo A."/>
            <person name="Mondo S."/>
            <person name="Pangilinan J."/>
            <person name="Riley R."/>
            <person name="Labutti K."/>
            <person name="Andreopoulos B."/>
            <person name="Lipzen A."/>
            <person name="Chen C."/>
            <person name="Yanf M."/>
            <person name="Daum C."/>
            <person name="Ng V."/>
            <person name="Clum A."/>
            <person name="Ohm R."/>
            <person name="Martin F."/>
            <person name="Silar P."/>
            <person name="Natvig D."/>
            <person name="Lalanne C."/>
            <person name="Gautier V."/>
            <person name="Ament-Velasquez S.L."/>
            <person name="Kruys A."/>
            <person name="Hutchinson M.I."/>
            <person name="Powell A.J."/>
            <person name="Barry K."/>
            <person name="Miller A.N."/>
            <person name="Grigoriev I.V."/>
            <person name="Debuchy R."/>
            <person name="Gladieux P."/>
            <person name="Thoren M.H."/>
            <person name="Johannesson H."/>
        </authorList>
    </citation>
    <scope>NUCLEOTIDE SEQUENCE</scope>
    <source>
        <strain evidence="2">PSN243</strain>
    </source>
</reference>
<reference evidence="2" key="1">
    <citation type="journal article" date="2023" name="Mol. Phylogenet. Evol.">
        <title>Genome-scale phylogeny and comparative genomics of the fungal order Sordariales.</title>
        <authorList>
            <person name="Hensen N."/>
            <person name="Bonometti L."/>
            <person name="Westerberg I."/>
            <person name="Brannstrom I.O."/>
            <person name="Guillou S."/>
            <person name="Cros-Aarteil S."/>
            <person name="Calhoun S."/>
            <person name="Haridas S."/>
            <person name="Kuo A."/>
            <person name="Mondo S."/>
            <person name="Pangilinan J."/>
            <person name="Riley R."/>
            <person name="LaButti K."/>
            <person name="Andreopoulos B."/>
            <person name="Lipzen A."/>
            <person name="Chen C."/>
            <person name="Yan M."/>
            <person name="Daum C."/>
            <person name="Ng V."/>
            <person name="Clum A."/>
            <person name="Steindorff A."/>
            <person name="Ohm R.A."/>
            <person name="Martin F."/>
            <person name="Silar P."/>
            <person name="Natvig D.O."/>
            <person name="Lalanne C."/>
            <person name="Gautier V."/>
            <person name="Ament-Velasquez S.L."/>
            <person name="Kruys A."/>
            <person name="Hutchinson M.I."/>
            <person name="Powell A.J."/>
            <person name="Barry K."/>
            <person name="Miller A.N."/>
            <person name="Grigoriev I.V."/>
            <person name="Debuchy R."/>
            <person name="Gladieux P."/>
            <person name="Hiltunen Thoren M."/>
            <person name="Johannesson H."/>
        </authorList>
    </citation>
    <scope>NUCLEOTIDE SEQUENCE</scope>
    <source>
        <strain evidence="2">PSN243</strain>
    </source>
</reference>
<evidence type="ECO:0008006" key="4">
    <source>
        <dbReference type="Google" id="ProtNLM"/>
    </source>
</evidence>
<evidence type="ECO:0000256" key="1">
    <source>
        <dbReference type="SAM" id="SignalP"/>
    </source>
</evidence>